<evidence type="ECO:0000256" key="10">
    <source>
        <dbReference type="SAM" id="Phobius"/>
    </source>
</evidence>
<keyword evidence="3 10" id="KW-1133">Transmembrane helix</keyword>
<evidence type="ECO:0000256" key="3">
    <source>
        <dbReference type="ARBA" id="ARBA00022989"/>
    </source>
</evidence>
<evidence type="ECO:0000313" key="15">
    <source>
        <dbReference type="RefSeq" id="XP_045580125.1"/>
    </source>
</evidence>
<dbReference type="PROSITE" id="PS01186">
    <property type="entry name" value="EGF_2"/>
    <property type="match status" value="1"/>
</dbReference>
<keyword evidence="7" id="KW-0245">EGF-like domain</keyword>
<dbReference type="Gene3D" id="3.40.390.10">
    <property type="entry name" value="Collagenase (Catalytic Domain)"/>
    <property type="match status" value="1"/>
</dbReference>
<dbReference type="SUPFAM" id="SSF57552">
    <property type="entry name" value="Blood coagulation inhibitor (disintegrin)"/>
    <property type="match status" value="1"/>
</dbReference>
<dbReference type="SMART" id="SM00050">
    <property type="entry name" value="DISIN"/>
    <property type="match status" value="1"/>
</dbReference>
<accession>A0ABM3F9Y5</accession>
<reference evidence="15" key="1">
    <citation type="submission" date="2025-08" db="UniProtKB">
        <authorList>
            <consortium name="RefSeq"/>
        </authorList>
    </citation>
    <scope>IDENTIFICATION</scope>
</reference>
<gene>
    <name evidence="15" type="primary">LOC106612150</name>
</gene>
<dbReference type="Pfam" id="PF01421">
    <property type="entry name" value="Reprolysin"/>
    <property type="match status" value="1"/>
</dbReference>
<proteinExistence type="predicted"/>
<feature type="domain" description="EGF-like" evidence="11">
    <location>
        <begin position="716"/>
        <end position="748"/>
    </location>
</feature>
<dbReference type="Pfam" id="PF00200">
    <property type="entry name" value="Disintegrin"/>
    <property type="match status" value="1"/>
</dbReference>
<feature type="disulfide bond" evidence="7">
    <location>
        <begin position="720"/>
        <end position="730"/>
    </location>
</feature>
<keyword evidence="15" id="KW-0645">Protease</keyword>
<feature type="transmembrane region" description="Helical" evidence="10">
    <location>
        <begin position="6"/>
        <end position="31"/>
    </location>
</feature>
<feature type="active site" evidence="8">
    <location>
        <position position="409"/>
    </location>
</feature>
<dbReference type="CDD" id="cd04269">
    <property type="entry name" value="ZnMc_adamalysin_II_like"/>
    <property type="match status" value="1"/>
</dbReference>
<evidence type="ECO:0000313" key="14">
    <source>
        <dbReference type="Proteomes" id="UP001652741"/>
    </source>
</evidence>
<evidence type="ECO:0000256" key="2">
    <source>
        <dbReference type="ARBA" id="ARBA00022692"/>
    </source>
</evidence>
<evidence type="ECO:0000256" key="9">
    <source>
        <dbReference type="SAM" id="MobiDB-lite"/>
    </source>
</evidence>
<dbReference type="InterPro" id="IPR034027">
    <property type="entry name" value="Reprolysin_adamalysin"/>
</dbReference>
<keyword evidence="15" id="KW-0482">Metalloprotease</keyword>
<dbReference type="SUPFAM" id="SSF55486">
    <property type="entry name" value="Metalloproteases ('zincins'), catalytic domain"/>
    <property type="match status" value="1"/>
</dbReference>
<dbReference type="PROSITE" id="PS50026">
    <property type="entry name" value="EGF_3"/>
    <property type="match status" value="1"/>
</dbReference>
<dbReference type="PRINTS" id="PR00289">
    <property type="entry name" value="DISINTEGRIN"/>
</dbReference>
<feature type="disulfide bond" evidence="6">
    <location>
        <begin position="537"/>
        <end position="557"/>
    </location>
</feature>
<keyword evidence="8" id="KW-0479">Metal-binding</keyword>
<feature type="region of interest" description="Disordered" evidence="9">
    <location>
        <begin position="863"/>
        <end position="1061"/>
    </location>
</feature>
<evidence type="ECO:0000256" key="5">
    <source>
        <dbReference type="ARBA" id="ARBA00023157"/>
    </source>
</evidence>
<sequence length="1061" mass="115478">MSTDSYYLSFAYSFFFFFLRLYCSVSILTLYFSMSPRERLTRFNWCSANSLLSLCLYLTVVICCVGSVVSGHVDGAEEQRPSPQENSHRIEHRESYEITYPHWLQPARHRRSIHGEKQHPSEAEVLITAEGEEMTLRLHRNKQLLAPGYQEIWYSPSGSRQTSNPPSTGHCFYHGDVRGVEGSSAALSTCSGLRGLITVNTSVSYLIEPLPTATMDTQPPHAVFRAKNLRLPNGTCGHRHSNQGQGEGLDDLIQGMMTARGGRERRDVGQSMKYVELLLVADHAEFQKHGGDLNRTKTKLLEAANYVDKYYKSLSIRVAVIGLEVWSDQDRISVSGNPYSTLGSFLAWRRKQLHTLPNDNAQLITGVAFQGTTIGLAPLRAMCSEYQSGGINSDHSDSAVGVAATMAHEMGHNFGMSHDSPGCCQAQADDGGCIMAAATGHPFPRVFNGCNQRELSRYLSSGGGKCLFNLPNTRAMYGGQRCGNGYLEDGEECDCGDEKECSSPCCNANNCTLKAGAECAHGVCCHNCKLKSPGVLCRTPSGSCDLPEYCDGKAETCPANLYLVDGTSCDGGQAYCYTGMCLTLEQQCQSLWGWDGRPALDLCFKKVNEAGDTFGNCGKDLLGKYKGCRDRDARCGKIQCVSSASKPLDTNAVPIDTTVRVGIKKVLCRGTHVYRPVQGDEEQGDTLDPGLVMTGTKCGEDSICFGGECRNASFLRADECNAKCHGHGLCNNNHHCHCDSGWAPPLCNQEGTGGSVDSGPVINHSSLLPVLLLIPMVLFVLLAAVGLWCCYSHKLHKNLPLKTSVPPPKTICPVSWPVPAEAKHLQANSLENGHLVNSLANCHLDNSYANGHANPAFLLKRQGSDRLSQSSPRPSPSTRTRHAIFRPTVKPPPIPAYAAQQRQAVSQPQPQAQAQSQPQSQSQPQPQPQPQAQSQPQPQPSLQPKPQPSFQPKPQPSLQPLPQPKPKPPIPSYLAQQKGPLLPLPPTILPPNPHSTPHTHRPDPPNRPPPPCLLTKPKISSDVLQRGKSNLVPPSGQKKPSRSQNNISGRRRGPTLDNGAQ</sequence>
<evidence type="ECO:0000256" key="1">
    <source>
        <dbReference type="ARBA" id="ARBA00004479"/>
    </source>
</evidence>
<dbReference type="InterPro" id="IPR018358">
    <property type="entry name" value="Disintegrin_CS"/>
</dbReference>
<keyword evidence="15" id="KW-0378">Hydrolase</keyword>
<dbReference type="InterPro" id="IPR036436">
    <property type="entry name" value="Disintegrin_dom_sf"/>
</dbReference>
<feature type="compositionally biased region" description="Pro residues" evidence="9">
    <location>
        <begin position="982"/>
        <end position="994"/>
    </location>
</feature>
<comment type="subcellular location">
    <subcellularLocation>
        <location evidence="1">Membrane</location>
        <topology evidence="1">Single-pass type I membrane protein</topology>
    </subcellularLocation>
</comment>
<keyword evidence="4 10" id="KW-0472">Membrane</keyword>
<dbReference type="InterPro" id="IPR001590">
    <property type="entry name" value="Peptidase_M12B"/>
</dbReference>
<feature type="disulfide bond" evidence="7">
    <location>
        <begin position="738"/>
        <end position="747"/>
    </location>
</feature>
<dbReference type="RefSeq" id="XP_045580125.1">
    <property type="nucleotide sequence ID" value="XM_045724169.1"/>
</dbReference>
<evidence type="ECO:0000256" key="6">
    <source>
        <dbReference type="PROSITE-ProRule" id="PRU00068"/>
    </source>
</evidence>
<keyword evidence="8" id="KW-0862">Zinc</keyword>
<dbReference type="SMART" id="SM00608">
    <property type="entry name" value="ACR"/>
    <property type="match status" value="1"/>
</dbReference>
<feature type="binding site" evidence="8">
    <location>
        <position position="418"/>
    </location>
    <ligand>
        <name>Zn(2+)</name>
        <dbReference type="ChEBI" id="CHEBI:29105"/>
        <note>catalytic</note>
    </ligand>
</feature>
<feature type="domain" description="Peptidase M12B" evidence="13">
    <location>
        <begin position="273"/>
        <end position="471"/>
    </location>
</feature>
<keyword evidence="2 10" id="KW-0812">Transmembrane</keyword>
<dbReference type="InterPro" id="IPR000742">
    <property type="entry name" value="EGF"/>
</dbReference>
<dbReference type="Pfam" id="PF01562">
    <property type="entry name" value="Pep_M12B_propep"/>
    <property type="match status" value="1"/>
</dbReference>
<keyword evidence="5 7" id="KW-1015">Disulfide bond</keyword>
<feature type="transmembrane region" description="Helical" evidence="10">
    <location>
        <begin position="51"/>
        <end position="73"/>
    </location>
</feature>
<dbReference type="PANTHER" id="PTHR11905:SF19">
    <property type="entry name" value="DISINTEGRIN AND METALLOPROTEINASE DOMAIN-CONTAINING PROTEIN 19"/>
    <property type="match status" value="1"/>
</dbReference>
<dbReference type="InterPro" id="IPR006586">
    <property type="entry name" value="ADAM_Cys-rich"/>
</dbReference>
<evidence type="ECO:0000259" key="12">
    <source>
        <dbReference type="PROSITE" id="PS50214"/>
    </source>
</evidence>
<name>A0ABM3F9Y5_SALSA</name>
<dbReference type="PROSITE" id="PS00427">
    <property type="entry name" value="DISINTEGRIN_1"/>
    <property type="match status" value="1"/>
</dbReference>
<evidence type="ECO:0000256" key="8">
    <source>
        <dbReference type="PROSITE-ProRule" id="PRU00276"/>
    </source>
</evidence>
<evidence type="ECO:0000259" key="11">
    <source>
        <dbReference type="PROSITE" id="PS50026"/>
    </source>
</evidence>
<feature type="transmembrane region" description="Helical" evidence="10">
    <location>
        <begin position="767"/>
        <end position="791"/>
    </location>
</feature>
<organism evidence="14 15">
    <name type="scientific">Salmo salar</name>
    <name type="common">Atlantic salmon</name>
    <dbReference type="NCBI Taxonomy" id="8030"/>
    <lineage>
        <taxon>Eukaryota</taxon>
        <taxon>Metazoa</taxon>
        <taxon>Chordata</taxon>
        <taxon>Craniata</taxon>
        <taxon>Vertebrata</taxon>
        <taxon>Euteleostomi</taxon>
        <taxon>Actinopterygii</taxon>
        <taxon>Neopterygii</taxon>
        <taxon>Teleostei</taxon>
        <taxon>Protacanthopterygii</taxon>
        <taxon>Salmoniformes</taxon>
        <taxon>Salmonidae</taxon>
        <taxon>Salmoninae</taxon>
        <taxon>Salmo</taxon>
    </lineage>
</organism>
<dbReference type="Pfam" id="PF08516">
    <property type="entry name" value="ADAM_CR"/>
    <property type="match status" value="1"/>
</dbReference>
<dbReference type="Gene3D" id="4.10.70.10">
    <property type="entry name" value="Disintegrin domain"/>
    <property type="match status" value="1"/>
</dbReference>
<evidence type="ECO:0000256" key="4">
    <source>
        <dbReference type="ARBA" id="ARBA00023136"/>
    </source>
</evidence>
<dbReference type="InterPro" id="IPR001762">
    <property type="entry name" value="Disintegrin_dom"/>
</dbReference>
<feature type="binding site" evidence="8">
    <location>
        <position position="408"/>
    </location>
    <ligand>
        <name>Zn(2+)</name>
        <dbReference type="ChEBI" id="CHEBI:29105"/>
        <note>catalytic</note>
    </ligand>
</feature>
<evidence type="ECO:0000256" key="7">
    <source>
        <dbReference type="PROSITE-ProRule" id="PRU00076"/>
    </source>
</evidence>
<feature type="binding site" evidence="8">
    <location>
        <position position="412"/>
    </location>
    <ligand>
        <name>Zn(2+)</name>
        <dbReference type="ChEBI" id="CHEBI:29105"/>
        <note>catalytic</note>
    </ligand>
</feature>
<dbReference type="InterPro" id="IPR024079">
    <property type="entry name" value="MetalloPept_cat_dom_sf"/>
</dbReference>
<dbReference type="PANTHER" id="PTHR11905">
    <property type="entry name" value="ADAM A DISINTEGRIN AND METALLOPROTEASE DOMAIN"/>
    <property type="match status" value="1"/>
</dbReference>
<evidence type="ECO:0000259" key="13">
    <source>
        <dbReference type="PROSITE" id="PS50215"/>
    </source>
</evidence>
<dbReference type="InterPro" id="IPR002870">
    <property type="entry name" value="Peptidase_M12B_N"/>
</dbReference>
<protein>
    <submittedName>
        <fullName evidence="15">Disintegrin and metalloproteinase domain-containing protein 19 isoform X1</fullName>
    </submittedName>
</protein>
<dbReference type="GeneID" id="106612150"/>
<dbReference type="Proteomes" id="UP001652741">
    <property type="component" value="Chromosome ssa09"/>
</dbReference>
<dbReference type="PROSITE" id="PS50214">
    <property type="entry name" value="DISINTEGRIN_2"/>
    <property type="match status" value="1"/>
</dbReference>
<feature type="compositionally biased region" description="Pro residues" evidence="9">
    <location>
        <begin position="937"/>
        <end position="971"/>
    </location>
</feature>
<feature type="compositionally biased region" description="Low complexity" evidence="9">
    <location>
        <begin position="898"/>
        <end position="936"/>
    </location>
</feature>
<comment type="caution">
    <text evidence="7">Lacks conserved residue(s) required for the propagation of feature annotation.</text>
</comment>
<dbReference type="PROSITE" id="PS50215">
    <property type="entry name" value="ADAM_MEPRO"/>
    <property type="match status" value="1"/>
</dbReference>
<keyword evidence="14" id="KW-1185">Reference proteome</keyword>
<feature type="domain" description="Disintegrin" evidence="12">
    <location>
        <begin position="479"/>
        <end position="565"/>
    </location>
</feature>